<dbReference type="AlphaFoldDB" id="A0A6A6HC48"/>
<evidence type="ECO:0000256" key="4">
    <source>
        <dbReference type="ARBA" id="ARBA00023136"/>
    </source>
</evidence>
<dbReference type="GO" id="GO:0016020">
    <property type="term" value="C:membrane"/>
    <property type="evidence" value="ECO:0007669"/>
    <property type="project" value="UniProtKB-SubCell"/>
</dbReference>
<keyword evidence="4 7" id="KW-0472">Membrane</keyword>
<comment type="subcellular location">
    <subcellularLocation>
        <location evidence="1">Membrane</location>
        <topology evidence="1">Single-pass membrane protein</topology>
    </subcellularLocation>
</comment>
<evidence type="ECO:0008006" key="10">
    <source>
        <dbReference type="Google" id="ProtNLM"/>
    </source>
</evidence>
<keyword evidence="2 7" id="KW-0812">Transmembrane</keyword>
<feature type="region of interest" description="Disordered" evidence="6">
    <location>
        <begin position="175"/>
        <end position="194"/>
    </location>
</feature>
<dbReference type="InterPro" id="IPR029208">
    <property type="entry name" value="COX14"/>
</dbReference>
<evidence type="ECO:0000256" key="3">
    <source>
        <dbReference type="ARBA" id="ARBA00022989"/>
    </source>
</evidence>
<sequence>MPRSAADATRFTATGPYATSKSSTVSLPNAPTNETPQQKVQRLREAARRAKLGQESQFDKIWAVGRTWADRAHNMTAYGLITLTVLSGIYATLSIGDMVAYNRRKSTAYYQEMEELRKKNLAEARVALARGEANEDQMLLINQERAAEEARLAREEQKKEGFNARMWKLVTRASGASKMEEPRSDEMESSTAEVRQVNFSGDRPEGLAIVRAVEEKRREGEKPIERLELPGGPLDQQAQDNANFLTGTAKSWTSWITGR</sequence>
<dbReference type="EMBL" id="ML991791">
    <property type="protein sequence ID" value="KAF2235398.1"/>
    <property type="molecule type" value="Genomic_DNA"/>
</dbReference>
<feature type="coiled-coil region" evidence="5">
    <location>
        <begin position="138"/>
        <end position="165"/>
    </location>
</feature>
<dbReference type="OrthoDB" id="4205486at2759"/>
<accession>A0A6A6HC48</accession>
<evidence type="ECO:0000256" key="7">
    <source>
        <dbReference type="SAM" id="Phobius"/>
    </source>
</evidence>
<keyword evidence="3 7" id="KW-1133">Transmembrane helix</keyword>
<evidence type="ECO:0000256" key="5">
    <source>
        <dbReference type="SAM" id="Coils"/>
    </source>
</evidence>
<evidence type="ECO:0000313" key="9">
    <source>
        <dbReference type="Proteomes" id="UP000800092"/>
    </source>
</evidence>
<feature type="compositionally biased region" description="Basic and acidic residues" evidence="6">
    <location>
        <begin position="217"/>
        <end position="228"/>
    </location>
</feature>
<proteinExistence type="predicted"/>
<evidence type="ECO:0000256" key="6">
    <source>
        <dbReference type="SAM" id="MobiDB-lite"/>
    </source>
</evidence>
<feature type="region of interest" description="Disordered" evidence="6">
    <location>
        <begin position="1"/>
        <end position="39"/>
    </location>
</feature>
<feature type="transmembrane region" description="Helical" evidence="7">
    <location>
        <begin position="75"/>
        <end position="96"/>
    </location>
</feature>
<keyword evidence="9" id="KW-1185">Reference proteome</keyword>
<keyword evidence="5" id="KW-0175">Coiled coil</keyword>
<feature type="compositionally biased region" description="Polar residues" evidence="6">
    <location>
        <begin position="17"/>
        <end position="39"/>
    </location>
</feature>
<organism evidence="8 9">
    <name type="scientific">Viridothelium virens</name>
    <name type="common">Speckled blister lichen</name>
    <name type="synonym">Trypethelium virens</name>
    <dbReference type="NCBI Taxonomy" id="1048519"/>
    <lineage>
        <taxon>Eukaryota</taxon>
        <taxon>Fungi</taxon>
        <taxon>Dikarya</taxon>
        <taxon>Ascomycota</taxon>
        <taxon>Pezizomycotina</taxon>
        <taxon>Dothideomycetes</taxon>
        <taxon>Dothideomycetes incertae sedis</taxon>
        <taxon>Trypetheliales</taxon>
        <taxon>Trypetheliaceae</taxon>
        <taxon>Viridothelium</taxon>
    </lineage>
</organism>
<feature type="region of interest" description="Disordered" evidence="6">
    <location>
        <begin position="217"/>
        <end position="236"/>
    </location>
</feature>
<name>A0A6A6HC48_VIRVR</name>
<evidence type="ECO:0000313" key="8">
    <source>
        <dbReference type="EMBL" id="KAF2235398.1"/>
    </source>
</evidence>
<dbReference type="Proteomes" id="UP000800092">
    <property type="component" value="Unassembled WGS sequence"/>
</dbReference>
<reference evidence="8" key="1">
    <citation type="journal article" date="2020" name="Stud. Mycol.">
        <title>101 Dothideomycetes genomes: a test case for predicting lifestyles and emergence of pathogens.</title>
        <authorList>
            <person name="Haridas S."/>
            <person name="Albert R."/>
            <person name="Binder M."/>
            <person name="Bloem J."/>
            <person name="Labutti K."/>
            <person name="Salamov A."/>
            <person name="Andreopoulos B."/>
            <person name="Baker S."/>
            <person name="Barry K."/>
            <person name="Bills G."/>
            <person name="Bluhm B."/>
            <person name="Cannon C."/>
            <person name="Castanera R."/>
            <person name="Culley D."/>
            <person name="Daum C."/>
            <person name="Ezra D."/>
            <person name="Gonzalez J."/>
            <person name="Henrissat B."/>
            <person name="Kuo A."/>
            <person name="Liang C."/>
            <person name="Lipzen A."/>
            <person name="Lutzoni F."/>
            <person name="Magnuson J."/>
            <person name="Mondo S."/>
            <person name="Nolan M."/>
            <person name="Ohm R."/>
            <person name="Pangilinan J."/>
            <person name="Park H.-J."/>
            <person name="Ramirez L."/>
            <person name="Alfaro M."/>
            <person name="Sun H."/>
            <person name="Tritt A."/>
            <person name="Yoshinaga Y."/>
            <person name="Zwiers L.-H."/>
            <person name="Turgeon B."/>
            <person name="Goodwin S."/>
            <person name="Spatafora J."/>
            <person name="Crous P."/>
            <person name="Grigoriev I."/>
        </authorList>
    </citation>
    <scope>NUCLEOTIDE SEQUENCE</scope>
    <source>
        <strain evidence="8">Tuck. ex Michener</strain>
    </source>
</reference>
<protein>
    <recommendedName>
        <fullName evidence="10">Cytochrome oxidase c assembly domain-containing protein</fullName>
    </recommendedName>
</protein>
<evidence type="ECO:0000256" key="2">
    <source>
        <dbReference type="ARBA" id="ARBA00022692"/>
    </source>
</evidence>
<gene>
    <name evidence="8" type="ORF">EV356DRAFT_514215</name>
</gene>
<evidence type="ECO:0000256" key="1">
    <source>
        <dbReference type="ARBA" id="ARBA00004167"/>
    </source>
</evidence>
<dbReference type="Pfam" id="PF14880">
    <property type="entry name" value="COX14"/>
    <property type="match status" value="1"/>
</dbReference>